<name>A0ABT1MP97_9RHOB</name>
<reference evidence="1 2" key="1">
    <citation type="submission" date="2022-03" db="EMBL/GenBank/DDBJ databases">
        <authorList>
            <person name="He Y."/>
        </authorList>
    </citation>
    <scope>NUCLEOTIDE SEQUENCE [LARGE SCALE GENOMIC DNA]</scope>
    <source>
        <strain evidence="1 2">TK19116</strain>
    </source>
</reference>
<organism evidence="1 2">
    <name type="scientific">Paracoccus albicereus</name>
    <dbReference type="NCBI Taxonomy" id="2922394"/>
    <lineage>
        <taxon>Bacteria</taxon>
        <taxon>Pseudomonadati</taxon>
        <taxon>Pseudomonadota</taxon>
        <taxon>Alphaproteobacteria</taxon>
        <taxon>Rhodobacterales</taxon>
        <taxon>Paracoccaceae</taxon>
        <taxon>Paracoccus</taxon>
    </lineage>
</organism>
<evidence type="ECO:0000313" key="2">
    <source>
        <dbReference type="Proteomes" id="UP001203945"/>
    </source>
</evidence>
<sequence length="62" mass="6818">MTALNCYAEGLRPQGRDVPWFDPHDGGAAARCLILLERPARIGDAPRFVSCDNPAPAQRNLR</sequence>
<protein>
    <recommendedName>
        <fullName evidence="3">Uracil-DNA glycosylase</fullName>
    </recommendedName>
</protein>
<keyword evidence="2" id="KW-1185">Reference proteome</keyword>
<gene>
    <name evidence="1" type="ORF">MLD63_06715</name>
</gene>
<dbReference type="Proteomes" id="UP001203945">
    <property type="component" value="Unassembled WGS sequence"/>
</dbReference>
<proteinExistence type="predicted"/>
<evidence type="ECO:0000313" key="1">
    <source>
        <dbReference type="EMBL" id="MCQ0970117.1"/>
    </source>
</evidence>
<comment type="caution">
    <text evidence="1">The sequence shown here is derived from an EMBL/GenBank/DDBJ whole genome shotgun (WGS) entry which is preliminary data.</text>
</comment>
<dbReference type="EMBL" id="JAKZEU010000002">
    <property type="protein sequence ID" value="MCQ0970117.1"/>
    <property type="molecule type" value="Genomic_DNA"/>
</dbReference>
<accession>A0ABT1MP97</accession>
<evidence type="ECO:0008006" key="3">
    <source>
        <dbReference type="Google" id="ProtNLM"/>
    </source>
</evidence>